<gene>
    <name evidence="1" type="ORF">DWQ51_14855</name>
</gene>
<dbReference type="Proteomes" id="UP000257002">
    <property type="component" value="Unassembled WGS sequence"/>
</dbReference>
<evidence type="ECO:0000313" key="2">
    <source>
        <dbReference type="Proteomes" id="UP000257002"/>
    </source>
</evidence>
<name>A0A3E0LUQ4_9CHRO</name>
<comment type="caution">
    <text evidence="1">The sequence shown here is derived from an EMBL/GenBank/DDBJ whole genome shotgun (WGS) entry which is preliminary data.</text>
</comment>
<protein>
    <submittedName>
        <fullName evidence="1">Uncharacterized protein</fullName>
    </submittedName>
</protein>
<dbReference type="EMBL" id="QQWD01000016">
    <property type="protein sequence ID" value="REJ50927.1"/>
    <property type="molecule type" value="Genomic_DNA"/>
</dbReference>
<proteinExistence type="predicted"/>
<evidence type="ECO:0000313" key="1">
    <source>
        <dbReference type="EMBL" id="REJ50927.1"/>
    </source>
</evidence>
<reference evidence="1 2" key="1">
    <citation type="submission" date="2017-10" db="EMBL/GenBank/DDBJ databases">
        <title>A large-scale comparative metagenomic study reveals the eutrophication-driven functional interactions in six Microcystis-epibionts communities.</title>
        <authorList>
            <person name="Li Q."/>
            <person name="Lin F."/>
        </authorList>
    </citation>
    <scope>NUCLEOTIDE SEQUENCE [LARGE SCALE GENOMIC DNA]</scope>
    <source>
        <strain evidence="1">TW10</strain>
    </source>
</reference>
<organism evidence="1 2">
    <name type="scientific">Microcystis wesenbergii TW10</name>
    <dbReference type="NCBI Taxonomy" id="2060474"/>
    <lineage>
        <taxon>Bacteria</taxon>
        <taxon>Bacillati</taxon>
        <taxon>Cyanobacteriota</taxon>
        <taxon>Cyanophyceae</taxon>
        <taxon>Oscillatoriophycideae</taxon>
        <taxon>Chroococcales</taxon>
        <taxon>Microcystaceae</taxon>
        <taxon>Microcystis</taxon>
    </lineage>
</organism>
<dbReference type="AlphaFoldDB" id="A0A3E0LUQ4"/>
<accession>A0A3E0LUQ4</accession>
<sequence length="59" mass="6923">MIIQMDENEEFQHLEEMSANLQAKQKRILKGMLDYPIQIDSVIRILSDPSRQLAITHNK</sequence>